<evidence type="ECO:0000313" key="13">
    <source>
        <dbReference type="Proteomes" id="UP000000925"/>
    </source>
</evidence>
<dbReference type="KEGG" id="caa:Caka_0279"/>
<keyword evidence="4" id="KW-0479">Metal-binding</keyword>
<dbReference type="PROSITE" id="PS51706">
    <property type="entry name" value="G_ENGB"/>
    <property type="match status" value="1"/>
</dbReference>
<evidence type="ECO:0000256" key="1">
    <source>
        <dbReference type="ARBA" id="ARBA00001946"/>
    </source>
</evidence>
<dbReference type="PANTHER" id="PTHR11649:SF13">
    <property type="entry name" value="ENGB-TYPE G DOMAIN-CONTAINING PROTEIN"/>
    <property type="match status" value="1"/>
</dbReference>
<dbReference type="InterPro" id="IPR027417">
    <property type="entry name" value="P-loop_NTPase"/>
</dbReference>
<dbReference type="NCBIfam" id="TIGR03598">
    <property type="entry name" value="GTPase_YsxC"/>
    <property type="match status" value="1"/>
</dbReference>
<comment type="similarity">
    <text evidence="2 10">Belongs to the TRAFAC class TrmE-Era-EngA-EngB-Septin-like GTPase superfamily. EngB GTPase family.</text>
</comment>
<dbReference type="STRING" id="583355.Caka_0279"/>
<evidence type="ECO:0000256" key="2">
    <source>
        <dbReference type="ARBA" id="ARBA00009638"/>
    </source>
</evidence>
<evidence type="ECO:0000256" key="4">
    <source>
        <dbReference type="ARBA" id="ARBA00022723"/>
    </source>
</evidence>
<dbReference type="GO" id="GO:0046872">
    <property type="term" value="F:metal ion binding"/>
    <property type="evidence" value="ECO:0007669"/>
    <property type="project" value="UniProtKB-KW"/>
</dbReference>
<dbReference type="InterPro" id="IPR006073">
    <property type="entry name" value="GTP-bd"/>
</dbReference>
<evidence type="ECO:0000259" key="11">
    <source>
        <dbReference type="PROSITE" id="PS51706"/>
    </source>
</evidence>
<dbReference type="GO" id="GO:0005525">
    <property type="term" value="F:GTP binding"/>
    <property type="evidence" value="ECO:0007669"/>
    <property type="project" value="UniProtKB-UniRule"/>
</dbReference>
<keyword evidence="9 10" id="KW-0131">Cell cycle</keyword>
<name>D5ELY0_CORAD</name>
<evidence type="ECO:0000256" key="8">
    <source>
        <dbReference type="ARBA" id="ARBA00023210"/>
    </source>
</evidence>
<dbReference type="eggNOG" id="COG0218">
    <property type="taxonomic scope" value="Bacteria"/>
</dbReference>
<evidence type="ECO:0000256" key="7">
    <source>
        <dbReference type="ARBA" id="ARBA00023134"/>
    </source>
</evidence>
<comment type="cofactor">
    <cofactor evidence="1">
        <name>Mg(2+)</name>
        <dbReference type="ChEBI" id="CHEBI:18420"/>
    </cofactor>
</comment>
<organism evidence="12 13">
    <name type="scientific">Coraliomargarita akajimensis (strain DSM 45221 / IAM 15411 / JCM 23193 / KCTC 12865 / 04OKA010-24)</name>
    <dbReference type="NCBI Taxonomy" id="583355"/>
    <lineage>
        <taxon>Bacteria</taxon>
        <taxon>Pseudomonadati</taxon>
        <taxon>Verrucomicrobiota</taxon>
        <taxon>Opitutia</taxon>
        <taxon>Puniceicoccales</taxon>
        <taxon>Coraliomargaritaceae</taxon>
        <taxon>Coraliomargarita</taxon>
    </lineage>
</organism>
<dbReference type="SUPFAM" id="SSF52540">
    <property type="entry name" value="P-loop containing nucleoside triphosphate hydrolases"/>
    <property type="match status" value="1"/>
</dbReference>
<reference evidence="12 13" key="1">
    <citation type="journal article" date="2010" name="Stand. Genomic Sci.">
        <title>Complete genome sequence of Coraliomargarita akajimensis type strain (04OKA010-24).</title>
        <authorList>
            <person name="Mavromatis K."/>
            <person name="Abt B."/>
            <person name="Brambilla E."/>
            <person name="Lapidus A."/>
            <person name="Copeland A."/>
            <person name="Deshpande S."/>
            <person name="Nolan M."/>
            <person name="Lucas S."/>
            <person name="Tice H."/>
            <person name="Cheng J.F."/>
            <person name="Han C."/>
            <person name="Detter J.C."/>
            <person name="Woyke T."/>
            <person name="Goodwin L."/>
            <person name="Pitluck S."/>
            <person name="Held B."/>
            <person name="Brettin T."/>
            <person name="Tapia R."/>
            <person name="Ivanova N."/>
            <person name="Mikhailova N."/>
            <person name="Pati A."/>
            <person name="Liolios K."/>
            <person name="Chen A."/>
            <person name="Palaniappan K."/>
            <person name="Land M."/>
            <person name="Hauser L."/>
            <person name="Chang Y.J."/>
            <person name="Jeffries C.D."/>
            <person name="Rohde M."/>
            <person name="Goker M."/>
            <person name="Bristow J."/>
            <person name="Eisen J.A."/>
            <person name="Markowitz V."/>
            <person name="Hugenholtz P."/>
            <person name="Klenk H.P."/>
            <person name="Kyrpides N.C."/>
        </authorList>
    </citation>
    <scope>NUCLEOTIDE SEQUENCE [LARGE SCALE GENOMIC DNA]</scope>
    <source>
        <strain evidence="13">DSM 45221 / IAM 15411 / JCM 23193 / KCTC 12865</strain>
    </source>
</reference>
<dbReference type="HOGENOM" id="CLU_033732_3_0_0"/>
<comment type="function">
    <text evidence="10">Necessary for normal cell division and for the maintenance of normal septation.</text>
</comment>
<proteinExistence type="inferred from homology"/>
<accession>D5ELY0</accession>
<feature type="domain" description="EngB-type G" evidence="11">
    <location>
        <begin position="22"/>
        <end position="197"/>
    </location>
</feature>
<keyword evidence="13" id="KW-1185">Reference proteome</keyword>
<protein>
    <recommendedName>
        <fullName evidence="10">Probable GTP-binding protein EngB</fullName>
    </recommendedName>
</protein>
<keyword evidence="8 10" id="KW-0717">Septation</keyword>
<dbReference type="HAMAP" id="MF_00321">
    <property type="entry name" value="GTPase_EngB"/>
    <property type="match status" value="1"/>
</dbReference>
<dbReference type="InterPro" id="IPR019987">
    <property type="entry name" value="GTP-bd_ribosome_bio_YsxC"/>
</dbReference>
<dbReference type="Proteomes" id="UP000000925">
    <property type="component" value="Chromosome"/>
</dbReference>
<dbReference type="Pfam" id="PF01926">
    <property type="entry name" value="MMR_HSR1"/>
    <property type="match status" value="1"/>
</dbReference>
<evidence type="ECO:0000256" key="3">
    <source>
        <dbReference type="ARBA" id="ARBA00022618"/>
    </source>
</evidence>
<dbReference type="AlphaFoldDB" id="D5ELY0"/>
<sequence>MKIETAVFRASAGALEDCPPSSLPEFAFVGRSNVGKSSLINMLTGKKGLAMTSSKPGKTQRINIFKINDSWHLVDLPGYGYAKLSKSKQHDFNVHVSAYLNERENLKQIFLLVDSQLEPQGGDLAFAEWLEHCKLPYSVILTKTDRSSDSKVRNHADQFIAALDEWGLKPNQLLRCSAKTSKGRTPILNSIEAQLPKVKKSKAQKKSAVNLGWMKK</sequence>
<dbReference type="PANTHER" id="PTHR11649">
    <property type="entry name" value="MSS1/TRME-RELATED GTP-BINDING PROTEIN"/>
    <property type="match status" value="1"/>
</dbReference>
<dbReference type="InterPro" id="IPR030393">
    <property type="entry name" value="G_ENGB_dom"/>
</dbReference>
<dbReference type="GO" id="GO:0000917">
    <property type="term" value="P:division septum assembly"/>
    <property type="evidence" value="ECO:0007669"/>
    <property type="project" value="UniProtKB-KW"/>
</dbReference>
<evidence type="ECO:0000313" key="12">
    <source>
        <dbReference type="EMBL" id="ADE53305.1"/>
    </source>
</evidence>
<evidence type="ECO:0000256" key="5">
    <source>
        <dbReference type="ARBA" id="ARBA00022741"/>
    </source>
</evidence>
<evidence type="ECO:0000256" key="9">
    <source>
        <dbReference type="ARBA" id="ARBA00023306"/>
    </source>
</evidence>
<dbReference type="CDD" id="cd01876">
    <property type="entry name" value="YihA_EngB"/>
    <property type="match status" value="1"/>
</dbReference>
<dbReference type="Gene3D" id="3.40.50.300">
    <property type="entry name" value="P-loop containing nucleotide triphosphate hydrolases"/>
    <property type="match status" value="1"/>
</dbReference>
<gene>
    <name evidence="10" type="primary">engB</name>
    <name evidence="12" type="ordered locus">Caka_0279</name>
</gene>
<keyword evidence="5 10" id="KW-0547">Nucleotide-binding</keyword>
<keyword evidence="7 10" id="KW-0342">GTP-binding</keyword>
<keyword evidence="6" id="KW-0460">Magnesium</keyword>
<dbReference type="RefSeq" id="WP_013042031.1">
    <property type="nucleotide sequence ID" value="NC_014008.1"/>
</dbReference>
<dbReference type="OrthoDB" id="9804921at2"/>
<keyword evidence="3 10" id="KW-0132">Cell division</keyword>
<evidence type="ECO:0000256" key="10">
    <source>
        <dbReference type="HAMAP-Rule" id="MF_00321"/>
    </source>
</evidence>
<dbReference type="EMBL" id="CP001998">
    <property type="protein sequence ID" value="ADE53305.1"/>
    <property type="molecule type" value="Genomic_DNA"/>
</dbReference>
<evidence type="ECO:0000256" key="6">
    <source>
        <dbReference type="ARBA" id="ARBA00022842"/>
    </source>
</evidence>